<keyword evidence="2" id="KW-1185">Reference proteome</keyword>
<evidence type="ECO:0000313" key="2">
    <source>
        <dbReference type="Proteomes" id="UP000261812"/>
    </source>
</evidence>
<gene>
    <name evidence="1" type="ORF">D3A95_04605</name>
</gene>
<dbReference type="EMBL" id="CP032152">
    <property type="protein sequence ID" value="AXY67672.1"/>
    <property type="molecule type" value="Genomic_DNA"/>
</dbReference>
<name>A0A3B7MCV6_9CYAN</name>
<organism evidence="1 2">
    <name type="scientific">Thermosynechococcus sichuanensis E542</name>
    <dbReference type="NCBI Taxonomy" id="2016101"/>
    <lineage>
        <taxon>Bacteria</taxon>
        <taxon>Bacillati</taxon>
        <taxon>Cyanobacteriota</taxon>
        <taxon>Cyanophyceae</taxon>
        <taxon>Acaryochloridales</taxon>
        <taxon>Thermosynechococcaceae</taxon>
        <taxon>Thermosynechococcus</taxon>
        <taxon>Thermosynechococcus sichuanensis</taxon>
    </lineage>
</organism>
<sequence length="221" mass="25517">MAKRNIFYSNKIGQVEGNIKKLLNSQEDFLSAATVNSPRAVGDAIQEILGNHLQAVLGEEICKNYSAHFARRAMADIAFEDDQGFYYVIDVKTHRLNTKFNMPNLTSVERLARFYESDENVFAILLITYEAQGTRISVENVQFLPIEFLGWNCLTIGALGWGQIQIVNSNALTINRGYSRKQWMLELCDELAEFYPREISKIEERLKYFTKVREFWLNHSD</sequence>
<accession>A0A3B7MCV6</accession>
<dbReference type="Proteomes" id="UP000261812">
    <property type="component" value="Chromosome"/>
</dbReference>
<dbReference type="AlphaFoldDB" id="A0A3B7MCV6"/>
<evidence type="ECO:0008006" key="3">
    <source>
        <dbReference type="Google" id="ProtNLM"/>
    </source>
</evidence>
<proteinExistence type="predicted"/>
<protein>
    <recommendedName>
        <fullName evidence="3">Restriction endonuclease</fullName>
    </recommendedName>
</protein>
<dbReference type="RefSeq" id="WP_181496465.1">
    <property type="nucleotide sequence ID" value="NZ_CP032152.1"/>
</dbReference>
<evidence type="ECO:0000313" key="1">
    <source>
        <dbReference type="EMBL" id="AXY67672.1"/>
    </source>
</evidence>
<dbReference type="KEGG" id="tsq:D3A95_04605"/>
<reference evidence="2" key="1">
    <citation type="submission" date="2018-09" db="EMBL/GenBank/DDBJ databases">
        <title>Complete genome sequence of thermophilic cyanobacteria strain Thermosynechococcus elongatus PKUAC-SCTE542.</title>
        <authorList>
            <person name="Liang Y."/>
            <person name="Tang J."/>
            <person name="Daroch M."/>
        </authorList>
    </citation>
    <scope>NUCLEOTIDE SEQUENCE [LARGE SCALE GENOMIC DNA]</scope>
    <source>
        <strain evidence="2">E542</strain>
    </source>
</reference>